<dbReference type="Proteomes" id="UP001556367">
    <property type="component" value="Unassembled WGS sequence"/>
</dbReference>
<evidence type="ECO:0000313" key="1">
    <source>
        <dbReference type="EMBL" id="KAL0955597.1"/>
    </source>
</evidence>
<protein>
    <submittedName>
        <fullName evidence="1">Uncharacterized protein</fullName>
    </submittedName>
</protein>
<sequence length="551" mass="62032">MPSWLIFFGLVYLPNRVDIVAHRWVRRDSHGGSSFHVISDIVESFKIGPEESSAQRVNDLFDLAMCLMTLQRHVFRMTALWEGFAWPWQDFNDCYNSVYGVLGLGTPSPSEAAELEGLVLEGPGVDTLLAEDQSSLSATLKEKVNLHWSVSAWAAQVSASCQDAVMDNVGDAACEDSIPTISVDSRTASSPDVLIPSGFLNLYKLSASALITQQNPQRLIVRESDHQIMKGFQDMERLWYSRRSQLPLHVPYELSHQSGASLSDDVIWSSIYSALIKIVRGIQRKFIPNIHLASTAPAPPAPDFLQPLRSADIKRSFLALVLCIPQMCSFSASNKGLTEGFFTSVFGLQEVPALFSTAYRAHLCAPQPRFSPVLALAELKTRIRRERMGCDPSLLEDIPRSTTVHCVAFEALAPSLKDMIWAFYFHNPDMYPWLFEDGDAAAKHARLPKHYLLHSFTFNDRTCFLDLYWPSLGPIVDGKQYWHFRSYRVVETYFSGTPFIDYLFKLAAVVFQVKQQADALQAEMCSIELPAGFIDKLLPHMKFQCTPMKKR</sequence>
<evidence type="ECO:0000313" key="2">
    <source>
        <dbReference type="Proteomes" id="UP001556367"/>
    </source>
</evidence>
<comment type="caution">
    <text evidence="1">The sequence shown here is derived from an EMBL/GenBank/DDBJ whole genome shotgun (WGS) entry which is preliminary data.</text>
</comment>
<name>A0ABR3JJB0_9AGAR</name>
<organism evidence="1 2">
    <name type="scientific">Hohenbuehelia grisea</name>
    <dbReference type="NCBI Taxonomy" id="104357"/>
    <lineage>
        <taxon>Eukaryota</taxon>
        <taxon>Fungi</taxon>
        <taxon>Dikarya</taxon>
        <taxon>Basidiomycota</taxon>
        <taxon>Agaricomycotina</taxon>
        <taxon>Agaricomycetes</taxon>
        <taxon>Agaricomycetidae</taxon>
        <taxon>Agaricales</taxon>
        <taxon>Pleurotineae</taxon>
        <taxon>Pleurotaceae</taxon>
        <taxon>Hohenbuehelia</taxon>
    </lineage>
</organism>
<dbReference type="EMBL" id="JASNQZ010000006">
    <property type="protein sequence ID" value="KAL0955597.1"/>
    <property type="molecule type" value="Genomic_DNA"/>
</dbReference>
<accession>A0ABR3JJB0</accession>
<proteinExistence type="predicted"/>
<gene>
    <name evidence="1" type="ORF">HGRIS_001833</name>
</gene>
<reference evidence="2" key="1">
    <citation type="submission" date="2024-06" db="EMBL/GenBank/DDBJ databases">
        <title>Multi-omics analyses provide insights into the biosynthesis of the anticancer antibiotic pleurotin in Hohenbuehelia grisea.</title>
        <authorList>
            <person name="Weaver J.A."/>
            <person name="Alberti F."/>
        </authorList>
    </citation>
    <scope>NUCLEOTIDE SEQUENCE [LARGE SCALE GENOMIC DNA]</scope>
    <source>
        <strain evidence="2">T-177</strain>
    </source>
</reference>
<keyword evidence="2" id="KW-1185">Reference proteome</keyword>